<comment type="caution">
    <text evidence="2">The sequence shown here is derived from an EMBL/GenBank/DDBJ whole genome shotgun (WGS) entry which is preliminary data.</text>
</comment>
<dbReference type="EMBL" id="JAVRHV010000001">
    <property type="protein sequence ID" value="MDT0551840.1"/>
    <property type="molecule type" value="Genomic_DNA"/>
</dbReference>
<dbReference type="Proteomes" id="UP001252186">
    <property type="component" value="Unassembled WGS sequence"/>
</dbReference>
<proteinExistence type="predicted"/>
<reference evidence="2 3" key="1">
    <citation type="submission" date="2023-09" db="EMBL/GenBank/DDBJ databases">
        <authorList>
            <person name="Rey-Velasco X."/>
        </authorList>
    </citation>
    <scope>NUCLEOTIDE SEQUENCE [LARGE SCALE GENOMIC DNA]</scope>
    <source>
        <strain evidence="2 3">P050</strain>
    </source>
</reference>
<feature type="signal peptide" evidence="1">
    <location>
        <begin position="1"/>
        <end position="21"/>
    </location>
</feature>
<evidence type="ECO:0008006" key="4">
    <source>
        <dbReference type="Google" id="ProtNLM"/>
    </source>
</evidence>
<feature type="chain" id="PRO_5045960898" description="DUF4890 domain-containing protein" evidence="1">
    <location>
        <begin position="22"/>
        <end position="119"/>
    </location>
</feature>
<evidence type="ECO:0000313" key="3">
    <source>
        <dbReference type="Proteomes" id="UP001252186"/>
    </source>
</evidence>
<dbReference type="RefSeq" id="WP_311591648.1">
    <property type="nucleotide sequence ID" value="NZ_JAVRHV010000001.1"/>
</dbReference>
<organism evidence="2 3">
    <name type="scientific">Urechidicola vernalis</name>
    <dbReference type="NCBI Taxonomy" id="3075600"/>
    <lineage>
        <taxon>Bacteria</taxon>
        <taxon>Pseudomonadati</taxon>
        <taxon>Bacteroidota</taxon>
        <taxon>Flavobacteriia</taxon>
        <taxon>Flavobacteriales</taxon>
        <taxon>Flavobacteriaceae</taxon>
        <taxon>Urechidicola</taxon>
    </lineage>
</organism>
<name>A0ABU2Y116_9FLAO</name>
<sequence>MKKITLVLVFFAFAISGTAQSKNNYYEGRFERAKVFAKVAAEEFDLTEKQEKEVYELKVAHFEEQSAANKKYKKGEITEEEKKAPNRKFGQEFKKYHGKNYQELQPFYDKVKKEMKKLN</sequence>
<keyword evidence="3" id="KW-1185">Reference proteome</keyword>
<protein>
    <recommendedName>
        <fullName evidence="4">DUF4890 domain-containing protein</fullName>
    </recommendedName>
</protein>
<keyword evidence="1" id="KW-0732">Signal</keyword>
<evidence type="ECO:0000313" key="2">
    <source>
        <dbReference type="EMBL" id="MDT0551840.1"/>
    </source>
</evidence>
<accession>A0ABU2Y116</accession>
<evidence type="ECO:0000256" key="1">
    <source>
        <dbReference type="SAM" id="SignalP"/>
    </source>
</evidence>
<gene>
    <name evidence="2" type="ORF">RM519_01160</name>
</gene>